<dbReference type="OrthoDB" id="245563at2759"/>
<evidence type="ECO:0000256" key="1">
    <source>
        <dbReference type="ARBA" id="ARBA00006336"/>
    </source>
</evidence>
<dbReference type="Pfam" id="PF00857">
    <property type="entry name" value="Isochorismatase"/>
    <property type="match status" value="1"/>
</dbReference>
<sequence>MLFHKSLLFVAAFLQLALAFEYVRIDKNNAALVIIDHQVGLMQMVRDQTPEEFRNNVFAHAALGALYNLPTVITSSAESGPNGPIPQEILDMHPNATIVRRGGEVNSWDSEEFKAAVRATGKNQIIIAGITTDVCTTFAALSLTQEGYTVFANSDASGTMSKRIADEANARMRHAGVQVLSMFAISAELMRDWRATPGAPEMIPFYDRYLPAYAWIARAHAAAIEAN</sequence>
<dbReference type="InterPro" id="IPR053152">
    <property type="entry name" value="Hydrolase_YcaC-like"/>
</dbReference>
<dbReference type="RefSeq" id="XP_001834641.1">
    <property type="nucleotide sequence ID" value="XM_001834589.1"/>
</dbReference>
<dbReference type="OMA" id="MNTWEDE"/>
<evidence type="ECO:0000313" key="5">
    <source>
        <dbReference type="Proteomes" id="UP000001861"/>
    </source>
</evidence>
<dbReference type="PANTHER" id="PTHR43559:SF3">
    <property type="entry name" value="HYDROLASE YCAC-RELATED"/>
    <property type="match status" value="1"/>
</dbReference>
<comment type="caution">
    <text evidence="4">The sequence shown here is derived from an EMBL/GenBank/DDBJ whole genome shotgun (WGS) entry which is preliminary data.</text>
</comment>
<dbReference type="AlphaFoldDB" id="A8NLA9"/>
<feature type="signal peptide" evidence="2">
    <location>
        <begin position="1"/>
        <end position="19"/>
    </location>
</feature>
<accession>A8NLA9</accession>
<feature type="domain" description="Isochorismatase-like" evidence="3">
    <location>
        <begin position="31"/>
        <end position="181"/>
    </location>
</feature>
<reference evidence="4 5" key="1">
    <citation type="journal article" date="2010" name="Proc. Natl. Acad. Sci. U.S.A.">
        <title>Insights into evolution of multicellular fungi from the assembled chromosomes of the mushroom Coprinopsis cinerea (Coprinus cinereus).</title>
        <authorList>
            <person name="Stajich J.E."/>
            <person name="Wilke S.K."/>
            <person name="Ahren D."/>
            <person name="Au C.H."/>
            <person name="Birren B.W."/>
            <person name="Borodovsky M."/>
            <person name="Burns C."/>
            <person name="Canback B."/>
            <person name="Casselton L.A."/>
            <person name="Cheng C.K."/>
            <person name="Deng J."/>
            <person name="Dietrich F.S."/>
            <person name="Fargo D.C."/>
            <person name="Farman M.L."/>
            <person name="Gathman A.C."/>
            <person name="Goldberg J."/>
            <person name="Guigo R."/>
            <person name="Hoegger P.J."/>
            <person name="Hooker J.B."/>
            <person name="Huggins A."/>
            <person name="James T.Y."/>
            <person name="Kamada T."/>
            <person name="Kilaru S."/>
            <person name="Kodira C."/>
            <person name="Kues U."/>
            <person name="Kupfer D."/>
            <person name="Kwan H.S."/>
            <person name="Lomsadze A."/>
            <person name="Li W."/>
            <person name="Lilly W.W."/>
            <person name="Ma L.J."/>
            <person name="Mackey A.J."/>
            <person name="Manning G."/>
            <person name="Martin F."/>
            <person name="Muraguchi H."/>
            <person name="Natvig D.O."/>
            <person name="Palmerini H."/>
            <person name="Ramesh M.A."/>
            <person name="Rehmeyer C.J."/>
            <person name="Roe B.A."/>
            <person name="Shenoy N."/>
            <person name="Stanke M."/>
            <person name="Ter-Hovhannisyan V."/>
            <person name="Tunlid A."/>
            <person name="Velagapudi R."/>
            <person name="Vision T.J."/>
            <person name="Zeng Q."/>
            <person name="Zolan M.E."/>
            <person name="Pukkila P.J."/>
        </authorList>
    </citation>
    <scope>NUCLEOTIDE SEQUENCE [LARGE SCALE GENOMIC DNA]</scope>
    <source>
        <strain evidence="5">Okayama-7 / 130 / ATCC MYA-4618 / FGSC 9003</strain>
    </source>
</reference>
<dbReference type="GeneID" id="6011158"/>
<dbReference type="SUPFAM" id="SSF52499">
    <property type="entry name" value="Isochorismatase-like hydrolases"/>
    <property type="match status" value="1"/>
</dbReference>
<dbReference type="Proteomes" id="UP000001861">
    <property type="component" value="Unassembled WGS sequence"/>
</dbReference>
<evidence type="ECO:0000313" key="4">
    <source>
        <dbReference type="EMBL" id="EAU87089.1"/>
    </source>
</evidence>
<dbReference type="eggNOG" id="ENOG502QSGT">
    <property type="taxonomic scope" value="Eukaryota"/>
</dbReference>
<dbReference type="InParanoid" id="A8NLA9"/>
<dbReference type="PANTHER" id="PTHR43559">
    <property type="entry name" value="HYDROLASE YCAC-RELATED"/>
    <property type="match status" value="1"/>
</dbReference>
<keyword evidence="5" id="KW-1185">Reference proteome</keyword>
<dbReference type="Gene3D" id="3.40.50.850">
    <property type="entry name" value="Isochorismatase-like"/>
    <property type="match status" value="1"/>
</dbReference>
<dbReference type="VEuPathDB" id="FungiDB:CC1G_05778"/>
<name>A8NLA9_COPC7</name>
<keyword evidence="2" id="KW-0732">Signal</keyword>
<evidence type="ECO:0000256" key="2">
    <source>
        <dbReference type="SAM" id="SignalP"/>
    </source>
</evidence>
<dbReference type="KEGG" id="cci:CC1G_05778"/>
<organism evidence="4 5">
    <name type="scientific">Coprinopsis cinerea (strain Okayama-7 / 130 / ATCC MYA-4618 / FGSC 9003)</name>
    <name type="common">Inky cap fungus</name>
    <name type="synonym">Hormographiella aspergillata</name>
    <dbReference type="NCBI Taxonomy" id="240176"/>
    <lineage>
        <taxon>Eukaryota</taxon>
        <taxon>Fungi</taxon>
        <taxon>Dikarya</taxon>
        <taxon>Basidiomycota</taxon>
        <taxon>Agaricomycotina</taxon>
        <taxon>Agaricomycetes</taxon>
        <taxon>Agaricomycetidae</taxon>
        <taxon>Agaricales</taxon>
        <taxon>Agaricineae</taxon>
        <taxon>Psathyrellaceae</taxon>
        <taxon>Coprinopsis</taxon>
    </lineage>
</organism>
<protein>
    <submittedName>
        <fullName evidence="4">YcaC protein</fullName>
    </submittedName>
</protein>
<evidence type="ECO:0000259" key="3">
    <source>
        <dbReference type="Pfam" id="PF00857"/>
    </source>
</evidence>
<dbReference type="EMBL" id="AACS02000012">
    <property type="protein sequence ID" value="EAU87089.1"/>
    <property type="molecule type" value="Genomic_DNA"/>
</dbReference>
<gene>
    <name evidence="4" type="ORF">CC1G_05778</name>
</gene>
<proteinExistence type="inferred from homology"/>
<feature type="chain" id="PRO_5002724684" evidence="2">
    <location>
        <begin position="20"/>
        <end position="227"/>
    </location>
</feature>
<dbReference type="InterPro" id="IPR036380">
    <property type="entry name" value="Isochorismatase-like_sf"/>
</dbReference>
<comment type="similarity">
    <text evidence="1">Belongs to the isochorismatase family.</text>
</comment>
<dbReference type="InterPro" id="IPR000868">
    <property type="entry name" value="Isochorismatase-like_dom"/>
</dbReference>